<dbReference type="AlphaFoldDB" id="A0A0P7X998"/>
<organism evidence="1 3">
    <name type="scientific">Saliniramus fredricksonii</name>
    <dbReference type="NCBI Taxonomy" id="1653334"/>
    <lineage>
        <taxon>Bacteria</taxon>
        <taxon>Pseudomonadati</taxon>
        <taxon>Pseudomonadota</taxon>
        <taxon>Alphaproteobacteria</taxon>
        <taxon>Hyphomicrobiales</taxon>
        <taxon>Salinarimonadaceae</taxon>
        <taxon>Saliniramus</taxon>
    </lineage>
</organism>
<dbReference type="GO" id="GO:0047617">
    <property type="term" value="F:fatty acyl-CoA hydrolase activity"/>
    <property type="evidence" value="ECO:0007669"/>
    <property type="project" value="TreeGrafter"/>
</dbReference>
<dbReference type="Pfam" id="PF13279">
    <property type="entry name" value="4HBT_2"/>
    <property type="match status" value="1"/>
</dbReference>
<dbReference type="Proteomes" id="UP000050497">
    <property type="component" value="Unassembled WGS sequence"/>
</dbReference>
<dbReference type="Gene3D" id="3.10.129.10">
    <property type="entry name" value="Hotdog Thioesterase"/>
    <property type="match status" value="1"/>
</dbReference>
<name>A0A0P7X998_9HYPH</name>
<dbReference type="InterPro" id="IPR029069">
    <property type="entry name" value="HotDog_dom_sf"/>
</dbReference>
<gene>
    <name evidence="1" type="primary">ybgC</name>
    <name evidence="2" type="ORF">GA0071312_3247</name>
    <name evidence="1" type="ORF">HLUCCO17_04850</name>
</gene>
<keyword evidence="1" id="KW-0378">Hydrolase</keyword>
<dbReference type="PANTHER" id="PTHR31793:SF24">
    <property type="entry name" value="LONG-CHAIN ACYL-COA THIOESTERASE FADM"/>
    <property type="match status" value="1"/>
</dbReference>
<keyword evidence="4" id="KW-1185">Reference proteome</keyword>
<dbReference type="EMBL" id="LJSX01000005">
    <property type="protein sequence ID" value="KPQ11809.1"/>
    <property type="molecule type" value="Genomic_DNA"/>
</dbReference>
<dbReference type="CDD" id="cd00586">
    <property type="entry name" value="4HBT"/>
    <property type="match status" value="1"/>
</dbReference>
<comment type="caution">
    <text evidence="1">The sequence shown here is derived from an EMBL/GenBank/DDBJ whole genome shotgun (WGS) entry which is preliminary data.</text>
</comment>
<dbReference type="RefSeq" id="WP_238947258.1">
    <property type="nucleotide sequence ID" value="NZ_FMBM01000002.1"/>
</dbReference>
<reference evidence="2 4" key="2">
    <citation type="submission" date="2016-08" db="EMBL/GenBank/DDBJ databases">
        <authorList>
            <person name="Varghese N."/>
            <person name="Submissions Spin"/>
        </authorList>
    </citation>
    <scope>NUCLEOTIDE SEQUENCE [LARGE SCALE GENOMIC DNA]</scope>
    <source>
        <strain evidence="2 4">HL-109</strain>
    </source>
</reference>
<dbReference type="InterPro" id="IPR050563">
    <property type="entry name" value="4-hydroxybenzoyl-CoA_TE"/>
</dbReference>
<proteinExistence type="predicted"/>
<evidence type="ECO:0000313" key="3">
    <source>
        <dbReference type="Proteomes" id="UP000050497"/>
    </source>
</evidence>
<sequence>MNMFGMDDWQALIADERVLVTRDILRYNDMDDNGHLNNSVFTVLCESGRVDYFRKRVTPHLPGNTFFVIARIAIDFKAEAFYPGEALTATWLEHLGRSSLRVRQKIMSADKLVAEAEGVCVVMDQTTRKPFPIPDATRAALEPLLREG</sequence>
<dbReference type="SUPFAM" id="SSF54637">
    <property type="entry name" value="Thioesterase/thiol ester dehydrase-isomerase"/>
    <property type="match status" value="1"/>
</dbReference>
<protein>
    <submittedName>
        <fullName evidence="2">(3S)-malyl-CoA thioesterase</fullName>
    </submittedName>
    <submittedName>
        <fullName evidence="1">Acyl-CoA thioester hydrolase</fullName>
        <ecNumber evidence="1">3.1.2.-</ecNumber>
    </submittedName>
</protein>
<reference evidence="1 3" key="1">
    <citation type="submission" date="2015-09" db="EMBL/GenBank/DDBJ databases">
        <title>Identification and resolution of microdiversity through metagenomic sequencing of parallel consortia.</title>
        <authorList>
            <person name="Nelson W.C."/>
            <person name="Romine M.F."/>
            <person name="Lindemann S.R."/>
        </authorList>
    </citation>
    <scope>NUCLEOTIDE SEQUENCE [LARGE SCALE GENOMIC DNA]</scope>
    <source>
        <strain evidence="1">HL-109</strain>
    </source>
</reference>
<dbReference type="EC" id="3.1.2.-" evidence="1"/>
<accession>A0A0P7X998</accession>
<evidence type="ECO:0000313" key="4">
    <source>
        <dbReference type="Proteomes" id="UP000182800"/>
    </source>
</evidence>
<evidence type="ECO:0000313" key="1">
    <source>
        <dbReference type="EMBL" id="KPQ11809.1"/>
    </source>
</evidence>
<dbReference type="EMBL" id="FMBM01000002">
    <property type="protein sequence ID" value="SCC82266.1"/>
    <property type="molecule type" value="Genomic_DNA"/>
</dbReference>
<dbReference type="Proteomes" id="UP000182800">
    <property type="component" value="Unassembled WGS sequence"/>
</dbReference>
<evidence type="ECO:0000313" key="2">
    <source>
        <dbReference type="EMBL" id="SCC82266.1"/>
    </source>
</evidence>
<dbReference type="PANTHER" id="PTHR31793">
    <property type="entry name" value="4-HYDROXYBENZOYL-COA THIOESTERASE FAMILY MEMBER"/>
    <property type="match status" value="1"/>
</dbReference>
<dbReference type="STRING" id="1653334.GA0071312_3247"/>